<dbReference type="InterPro" id="IPR000626">
    <property type="entry name" value="Ubiquitin-like_dom"/>
</dbReference>
<dbReference type="CDD" id="cd17039">
    <property type="entry name" value="Ubl_ubiquitin_like"/>
    <property type="match status" value="1"/>
</dbReference>
<dbReference type="InterPro" id="IPR029071">
    <property type="entry name" value="Ubiquitin-like_domsf"/>
</dbReference>
<name>A0A1R2BQP0_9CILI</name>
<dbReference type="OrthoDB" id="298694at2759"/>
<keyword evidence="3" id="KW-1185">Reference proteome</keyword>
<dbReference type="InterPro" id="IPR038169">
    <property type="entry name" value="DC-UbP/UBTD2_N_sf"/>
</dbReference>
<sequence>MGSGCACQSSQENDASDRIRLHRQGNLTFYIHERLVSGKGCKKTPAWQTTMTREEIDMKIKEFWETRVEGNPLIWQALQQACVEPDADKAEGLLKAYNLTLSNGFMQQSYDERGYRYDLPPFVINPAVKYGEVRVITRAPAQVKGENMDLVFRTAGISDCKICVKSDESVKIVKEKFRENAKVQKDVRLFFNGKELKDENLIGQYNLPSGMVVQVFLKA</sequence>
<accession>A0A1R2BQP0</accession>
<evidence type="ECO:0000313" key="2">
    <source>
        <dbReference type="EMBL" id="OMJ79071.1"/>
    </source>
</evidence>
<dbReference type="Pfam" id="PF16455">
    <property type="entry name" value="UBD"/>
    <property type="match status" value="1"/>
</dbReference>
<dbReference type="InterPro" id="IPR032752">
    <property type="entry name" value="DC-UbP/UBTD2_N"/>
</dbReference>
<dbReference type="SUPFAM" id="SSF54236">
    <property type="entry name" value="Ubiquitin-like"/>
    <property type="match status" value="1"/>
</dbReference>
<evidence type="ECO:0000259" key="1">
    <source>
        <dbReference type="PROSITE" id="PS50053"/>
    </source>
</evidence>
<dbReference type="PANTHER" id="PTHR13609">
    <property type="entry name" value="UBIQUITIN DOMAIN CONTAINING 1 PROTEIN-RELATED"/>
    <property type="match status" value="1"/>
</dbReference>
<dbReference type="SMART" id="SM00213">
    <property type="entry name" value="UBQ"/>
    <property type="match status" value="1"/>
</dbReference>
<dbReference type="EMBL" id="MPUH01000489">
    <property type="protein sequence ID" value="OMJ79071.1"/>
    <property type="molecule type" value="Genomic_DNA"/>
</dbReference>
<proteinExistence type="predicted"/>
<protein>
    <recommendedName>
        <fullName evidence="1">Ubiquitin-like domain-containing protein</fullName>
    </recommendedName>
</protein>
<gene>
    <name evidence="2" type="ORF">SteCoe_20969</name>
</gene>
<comment type="caution">
    <text evidence="2">The sequence shown here is derived from an EMBL/GenBank/DDBJ whole genome shotgun (WGS) entry which is preliminary data.</text>
</comment>
<dbReference type="AlphaFoldDB" id="A0A1R2BQP0"/>
<feature type="domain" description="Ubiquitin-like" evidence="1">
    <location>
        <begin position="148"/>
        <end position="219"/>
    </location>
</feature>
<dbReference type="Pfam" id="PF00240">
    <property type="entry name" value="ubiquitin"/>
    <property type="match status" value="1"/>
</dbReference>
<dbReference type="Proteomes" id="UP000187209">
    <property type="component" value="Unassembled WGS sequence"/>
</dbReference>
<dbReference type="InterPro" id="IPR039869">
    <property type="entry name" value="UBTD1/2"/>
</dbReference>
<organism evidence="2 3">
    <name type="scientific">Stentor coeruleus</name>
    <dbReference type="NCBI Taxonomy" id="5963"/>
    <lineage>
        <taxon>Eukaryota</taxon>
        <taxon>Sar</taxon>
        <taxon>Alveolata</taxon>
        <taxon>Ciliophora</taxon>
        <taxon>Postciliodesmatophora</taxon>
        <taxon>Heterotrichea</taxon>
        <taxon>Heterotrichida</taxon>
        <taxon>Stentoridae</taxon>
        <taxon>Stentor</taxon>
    </lineage>
</organism>
<evidence type="ECO:0000313" key="3">
    <source>
        <dbReference type="Proteomes" id="UP000187209"/>
    </source>
</evidence>
<dbReference type="Gene3D" id="1.20.225.20">
    <property type="entry name" value="Ub domain-containing protein, DC-UbP/UBTD2, N-terminal domain"/>
    <property type="match status" value="1"/>
</dbReference>
<reference evidence="2 3" key="1">
    <citation type="submission" date="2016-11" db="EMBL/GenBank/DDBJ databases">
        <title>The macronuclear genome of Stentor coeruleus: a giant cell with tiny introns.</title>
        <authorList>
            <person name="Slabodnick M."/>
            <person name="Ruby J.G."/>
            <person name="Reiff S.B."/>
            <person name="Swart E.C."/>
            <person name="Gosai S."/>
            <person name="Prabakaran S."/>
            <person name="Witkowska E."/>
            <person name="Larue G.E."/>
            <person name="Fisher S."/>
            <person name="Freeman R.M."/>
            <person name="Gunawardena J."/>
            <person name="Chu W."/>
            <person name="Stover N.A."/>
            <person name="Gregory B.D."/>
            <person name="Nowacki M."/>
            <person name="Derisi J."/>
            <person name="Roy S.W."/>
            <person name="Marshall W.F."/>
            <person name="Sood P."/>
        </authorList>
    </citation>
    <scope>NUCLEOTIDE SEQUENCE [LARGE SCALE GENOMIC DNA]</scope>
    <source>
        <strain evidence="2">WM001</strain>
    </source>
</reference>
<dbReference type="Gene3D" id="3.10.20.90">
    <property type="entry name" value="Phosphatidylinositol 3-kinase Catalytic Subunit, Chain A, domain 1"/>
    <property type="match status" value="1"/>
</dbReference>
<dbReference type="PROSITE" id="PS50053">
    <property type="entry name" value="UBIQUITIN_2"/>
    <property type="match status" value="1"/>
</dbReference>